<dbReference type="Proteomes" id="UP000023152">
    <property type="component" value="Unassembled WGS sequence"/>
</dbReference>
<evidence type="ECO:0000256" key="1">
    <source>
        <dbReference type="SAM" id="MobiDB-lite"/>
    </source>
</evidence>
<accession>X6MTY5</accession>
<gene>
    <name evidence="3" type="ORF">RFI_20191</name>
</gene>
<evidence type="ECO:0000313" key="3">
    <source>
        <dbReference type="EMBL" id="ETO17141.1"/>
    </source>
</evidence>
<organism evidence="3 4">
    <name type="scientific">Reticulomyxa filosa</name>
    <dbReference type="NCBI Taxonomy" id="46433"/>
    <lineage>
        <taxon>Eukaryota</taxon>
        <taxon>Sar</taxon>
        <taxon>Rhizaria</taxon>
        <taxon>Retaria</taxon>
        <taxon>Foraminifera</taxon>
        <taxon>Monothalamids</taxon>
        <taxon>Reticulomyxidae</taxon>
        <taxon>Reticulomyxa</taxon>
    </lineage>
</organism>
<dbReference type="AlphaFoldDB" id="X6MTY5"/>
<keyword evidence="2" id="KW-0812">Transmembrane</keyword>
<keyword evidence="2" id="KW-0472">Membrane</keyword>
<comment type="caution">
    <text evidence="3">The sequence shown here is derived from an EMBL/GenBank/DDBJ whole genome shotgun (WGS) entry which is preliminary data.</text>
</comment>
<evidence type="ECO:0000313" key="4">
    <source>
        <dbReference type="Proteomes" id="UP000023152"/>
    </source>
</evidence>
<name>X6MTY5_RETFI</name>
<dbReference type="EMBL" id="ASPP01017204">
    <property type="protein sequence ID" value="ETO17141.1"/>
    <property type="molecule type" value="Genomic_DNA"/>
</dbReference>
<feature type="compositionally biased region" description="Basic and acidic residues" evidence="1">
    <location>
        <begin position="84"/>
        <end position="100"/>
    </location>
</feature>
<proteinExistence type="predicted"/>
<reference evidence="3 4" key="1">
    <citation type="journal article" date="2013" name="Curr. Biol.">
        <title>The Genome of the Foraminiferan Reticulomyxa filosa.</title>
        <authorList>
            <person name="Glockner G."/>
            <person name="Hulsmann N."/>
            <person name="Schleicher M."/>
            <person name="Noegel A.A."/>
            <person name="Eichinger L."/>
            <person name="Gallinger C."/>
            <person name="Pawlowski J."/>
            <person name="Sierra R."/>
            <person name="Euteneuer U."/>
            <person name="Pillet L."/>
            <person name="Moustafa A."/>
            <person name="Platzer M."/>
            <person name="Groth M."/>
            <person name="Szafranski K."/>
            <person name="Schliwa M."/>
        </authorList>
    </citation>
    <scope>NUCLEOTIDE SEQUENCE [LARGE SCALE GENOMIC DNA]</scope>
</reference>
<evidence type="ECO:0000256" key="2">
    <source>
        <dbReference type="SAM" id="Phobius"/>
    </source>
</evidence>
<feature type="region of interest" description="Disordered" evidence="1">
    <location>
        <begin position="80"/>
        <end position="100"/>
    </location>
</feature>
<keyword evidence="4" id="KW-1185">Reference proteome</keyword>
<keyword evidence="2" id="KW-1133">Transmembrane helix</keyword>
<sequence>HQIGLLEPFFSWNHICFFIEQSKKVKFIENGEKKKDFSNKDAIIAKALFIITFKILYKISFKANKPKLYGKHFTTTLDSIESTETSKEKEQGLPVPRKEKENETSVPIITKWANVLKVSENKLIPVLSENPELYLLDTQTGKIECRTFETKREEKKVFEKLINKNLIPRMQYLTNIFGGEKNVLNMFFAEPKIMLYSVLEIRNKVSEVNNELNKYLQSVEMQEPNKPKMSLDRARRKRGKMTMENAKVGAKEAYIMDLIQKQPTILIQDTDHMLLPRIHFLQSYLKPSHFVQLSIQLPSIIQMELSNLIRIAFLAQVVTVYIYTYICIYLFAKRTNTIK</sequence>
<protein>
    <submittedName>
        <fullName evidence="3">Uncharacterized protein</fullName>
    </submittedName>
</protein>
<feature type="transmembrane region" description="Helical" evidence="2">
    <location>
        <begin position="308"/>
        <end position="332"/>
    </location>
</feature>
<feature type="non-terminal residue" evidence="3">
    <location>
        <position position="1"/>
    </location>
</feature>